<dbReference type="Pfam" id="PF08637">
    <property type="entry name" value="NCA2"/>
    <property type="match status" value="1"/>
</dbReference>
<evidence type="ECO:0000256" key="5">
    <source>
        <dbReference type="ARBA" id="ARBA00023136"/>
    </source>
</evidence>
<evidence type="ECO:0000313" key="6">
    <source>
        <dbReference type="EMBL" id="CAF9922625.1"/>
    </source>
</evidence>
<keyword evidence="4" id="KW-0496">Mitochondrion</keyword>
<keyword evidence="3" id="KW-1133">Transmembrane helix</keyword>
<dbReference type="PANTHER" id="PTHR28234:SF1">
    <property type="entry name" value="NUCLEAR CONTROL OF ATPASE PROTEIN 2"/>
    <property type="match status" value="1"/>
</dbReference>
<keyword evidence="5" id="KW-0472">Membrane</keyword>
<dbReference type="PANTHER" id="PTHR28234">
    <property type="entry name" value="NUCLEAR CONTROL OF ATPASE PROTEIN 2"/>
    <property type="match status" value="1"/>
</dbReference>
<name>A0A8H3IPG8_9LECA</name>
<dbReference type="OrthoDB" id="413313at2759"/>
<comment type="subcellular location">
    <subcellularLocation>
        <location evidence="1">Mitochondrion membrane</location>
        <topology evidence="1">Multi-pass membrane protein</topology>
    </subcellularLocation>
</comment>
<evidence type="ECO:0000256" key="3">
    <source>
        <dbReference type="ARBA" id="ARBA00022989"/>
    </source>
</evidence>
<reference evidence="6" key="1">
    <citation type="submission" date="2021-03" db="EMBL/GenBank/DDBJ databases">
        <authorList>
            <person name="Tagirdzhanova G."/>
        </authorList>
    </citation>
    <scope>NUCLEOTIDE SEQUENCE</scope>
</reference>
<accession>A0A8H3IPG8</accession>
<dbReference type="InterPro" id="IPR013946">
    <property type="entry name" value="NCA2-like"/>
</dbReference>
<evidence type="ECO:0000256" key="1">
    <source>
        <dbReference type="ARBA" id="ARBA00004225"/>
    </source>
</evidence>
<comment type="caution">
    <text evidence="6">The sequence shown here is derived from an EMBL/GenBank/DDBJ whole genome shotgun (WGS) entry which is preliminary data.</text>
</comment>
<evidence type="ECO:0008006" key="8">
    <source>
        <dbReference type="Google" id="ProtNLM"/>
    </source>
</evidence>
<dbReference type="EMBL" id="CAJPDQ010000018">
    <property type="protein sequence ID" value="CAF9922625.1"/>
    <property type="molecule type" value="Genomic_DNA"/>
</dbReference>
<keyword evidence="2" id="KW-0812">Transmembrane</keyword>
<dbReference type="GO" id="GO:0005741">
    <property type="term" value="C:mitochondrial outer membrane"/>
    <property type="evidence" value="ECO:0007669"/>
    <property type="project" value="TreeGrafter"/>
</dbReference>
<dbReference type="AlphaFoldDB" id="A0A8H3IPG8"/>
<evidence type="ECO:0000256" key="4">
    <source>
        <dbReference type="ARBA" id="ARBA00023128"/>
    </source>
</evidence>
<proteinExistence type="predicted"/>
<sequence>MSLVVGQIARLDALIDQLEASSSEGLDINTQEHEPNVGRLQRLHLLVRSLSATPSTTVSVWKLQRSLESTVQQFEYQTDALSTSESELRWLVVSKAAIQVYGIVLDTILAQILPLNEDIWYWDEVLSSYSYSSLYALQTSPIRLWTFSYDIFRDTKNRVQQVFSGQDAHLYNSVSSRWRQYYTLVRDSIRDRSIANLQSKFTSPFTQARVEARNKQKNLRRLRDVNACALGILMDDGFDFSTDEFGTADSQSDLQQIVSRSIVLMETALRLLPSSDERTTKDFEDQVYSQIDDYVERDGADWNQPHALALSLLDQVVLYVPQYQKAMGSQTTNYGRPSGLLRYWLPATALILSSGTLLRMFFNHKTEIIQWIQDLGSTSRDFWYNWVVEPVKKIIGTIRHDADSEIALMSKESLRGDRDSLERMVVDFAVDNSNNSLTAPEIENIRLKVREGDLTPVLKAYEKDLKGPFMGTVRGDLVRTLLIQVQKTKVDVEVAIGGIDALLKSQELVFGFVSLTPGILVLVGLSRWMMSSFGSKQGRGQSQKQMSRCIRSIDRILTKSYRNGDTSTMSYKDRGLLLTEVHILKQLGSDVLPRSVRRDFLQDLDDLADVRNGVANQIRVVDRLRWSYNKYFT</sequence>
<evidence type="ECO:0000256" key="2">
    <source>
        <dbReference type="ARBA" id="ARBA00022692"/>
    </source>
</evidence>
<organism evidence="6 7">
    <name type="scientific">Gomphillus americanus</name>
    <dbReference type="NCBI Taxonomy" id="1940652"/>
    <lineage>
        <taxon>Eukaryota</taxon>
        <taxon>Fungi</taxon>
        <taxon>Dikarya</taxon>
        <taxon>Ascomycota</taxon>
        <taxon>Pezizomycotina</taxon>
        <taxon>Lecanoromycetes</taxon>
        <taxon>OSLEUM clade</taxon>
        <taxon>Ostropomycetidae</taxon>
        <taxon>Ostropales</taxon>
        <taxon>Graphidaceae</taxon>
        <taxon>Gomphilloideae</taxon>
        <taxon>Gomphillus</taxon>
    </lineage>
</organism>
<evidence type="ECO:0000313" key="7">
    <source>
        <dbReference type="Proteomes" id="UP000664169"/>
    </source>
</evidence>
<gene>
    <name evidence="6" type="ORF">GOMPHAMPRED_002628</name>
</gene>
<protein>
    <recommendedName>
        <fullName evidence="8">ATP synthase regulation protein NCA2</fullName>
    </recommendedName>
</protein>
<keyword evidence="7" id="KW-1185">Reference proteome</keyword>
<dbReference type="Proteomes" id="UP000664169">
    <property type="component" value="Unassembled WGS sequence"/>
</dbReference>